<sequence>MQQEFTARQEENTVREPHVVAIDGRSPRAEKSTWVAPTAAVIGAATLGAETSVWYGAVLRADCDSITLGEGSNIQDGVAVHVDPGFPVVVGRDVSVGHNAVLHGCTVGDGALVGMGATVLNGAVIGEQSLVAAGALVLEGTRIPPRSLVAGVPAKVRRELTDDEVAHNAANAAVYRQLAQQHRSADVTTFDIA</sequence>
<dbReference type="CDD" id="cd04645">
    <property type="entry name" value="LbH_gamma_CA_like"/>
    <property type="match status" value="1"/>
</dbReference>
<dbReference type="SUPFAM" id="SSF51161">
    <property type="entry name" value="Trimeric LpxA-like enzymes"/>
    <property type="match status" value="1"/>
</dbReference>
<reference evidence="1 2" key="1">
    <citation type="submission" date="2014-07" db="EMBL/GenBank/DDBJ databases">
        <title>Genome Sequence of Rhodococcus opacus Strain R7, a Biodegrader of Mono- and Polycyclic Aromatic Hydrocarbons.</title>
        <authorList>
            <person name="Di Gennaro P."/>
            <person name="Zampolli J."/>
            <person name="Presti I."/>
            <person name="Cappelletti M."/>
            <person name="D'Ursi P."/>
            <person name="Orro A."/>
            <person name="Mezzelani A."/>
            <person name="Milanesi L."/>
        </authorList>
    </citation>
    <scope>NUCLEOTIDE SEQUENCE [LARGE SCALE GENOMIC DNA]</scope>
    <source>
        <strain evidence="1 2">R7</strain>
    </source>
</reference>
<proteinExistence type="predicted"/>
<dbReference type="EMBL" id="CP008947">
    <property type="protein sequence ID" value="AII05991.1"/>
    <property type="molecule type" value="Genomic_DNA"/>
</dbReference>
<gene>
    <name evidence="1" type="ORF">EP51_15855</name>
</gene>
<dbReference type="InterPro" id="IPR011004">
    <property type="entry name" value="Trimer_LpxA-like_sf"/>
</dbReference>
<dbReference type="Gene3D" id="2.160.10.10">
    <property type="entry name" value="Hexapeptide repeat proteins"/>
    <property type="match status" value="1"/>
</dbReference>
<dbReference type="InterPro" id="IPR047324">
    <property type="entry name" value="LbH_gamma_CA-like"/>
</dbReference>
<dbReference type="InterPro" id="IPR001451">
    <property type="entry name" value="Hexapep"/>
</dbReference>
<organism evidence="1 2">
    <name type="scientific">Rhodococcus opacus</name>
    <name type="common">Nocardia opaca</name>
    <dbReference type="NCBI Taxonomy" id="37919"/>
    <lineage>
        <taxon>Bacteria</taxon>
        <taxon>Bacillati</taxon>
        <taxon>Actinomycetota</taxon>
        <taxon>Actinomycetes</taxon>
        <taxon>Mycobacteriales</taxon>
        <taxon>Nocardiaceae</taxon>
        <taxon>Rhodococcus</taxon>
    </lineage>
</organism>
<dbReference type="eggNOG" id="COG0663">
    <property type="taxonomic scope" value="Bacteria"/>
</dbReference>
<dbReference type="InterPro" id="IPR050484">
    <property type="entry name" value="Transf_Hexapept/Carb_Anhydrase"/>
</dbReference>
<accession>A0A076EJU8</accession>
<evidence type="ECO:0000313" key="2">
    <source>
        <dbReference type="Proteomes" id="UP000028488"/>
    </source>
</evidence>
<dbReference type="Proteomes" id="UP000028488">
    <property type="component" value="Chromosome"/>
</dbReference>
<dbReference type="Pfam" id="PF00132">
    <property type="entry name" value="Hexapep"/>
    <property type="match status" value="1"/>
</dbReference>
<dbReference type="PANTHER" id="PTHR13061">
    <property type="entry name" value="DYNACTIN SUBUNIT P25"/>
    <property type="match status" value="1"/>
</dbReference>
<dbReference type="PANTHER" id="PTHR13061:SF29">
    <property type="entry name" value="GAMMA CARBONIC ANHYDRASE-LIKE 1, MITOCHONDRIAL-RELATED"/>
    <property type="match status" value="1"/>
</dbReference>
<evidence type="ECO:0000313" key="1">
    <source>
        <dbReference type="EMBL" id="AII05991.1"/>
    </source>
</evidence>
<name>A0A076EJU8_RHOOP</name>
<dbReference type="AlphaFoldDB" id="A0A076EJU8"/>
<protein>
    <submittedName>
        <fullName evidence="1">Anhydrase</fullName>
    </submittedName>
</protein>